<evidence type="ECO:0000256" key="6">
    <source>
        <dbReference type="RuleBase" id="RU361182"/>
    </source>
</evidence>
<dbReference type="InterPro" id="IPR012675">
    <property type="entry name" value="Beta-grasp_dom_sf"/>
</dbReference>
<evidence type="ECO:0000256" key="1">
    <source>
        <dbReference type="ARBA" id="ARBA00022490"/>
    </source>
</evidence>
<evidence type="ECO:0000313" key="8">
    <source>
        <dbReference type="Proteomes" id="UP001281761"/>
    </source>
</evidence>
<comment type="function">
    <text evidence="5">Acts as a sulfur carrier required for 2-thiolation of mcm(5)S(2)U at tRNA wobble positions of cytosolic tRNA(Lys), tRNA(Glu) and tRNA(Gln). Serves as sulfur donor in tRNA 2-thiolation reaction by being thiocarboxylated (-COSH) at its C-terminus by the MOCS3/UBA4 homolog. The sulfur is then transferred to tRNA to form 2-thiolation of mcm(5)S(2)U. Also acts as a ubiquitin-like protein (UBL) that is covalently conjugated via an isopeptide bond to lysine residues of target proteins. The thiocarboxylated form serves as substrate for conjugation and oxidative stress specifically induces the formation of UBL-protein conjugates.</text>
</comment>
<gene>
    <name evidence="7" type="ORF">BLNAU_16038</name>
</gene>
<evidence type="ECO:0000256" key="5">
    <source>
        <dbReference type="HAMAP-Rule" id="MF_03048"/>
    </source>
</evidence>
<comment type="pathway">
    <text evidence="5 6">tRNA modification; 5-methoxycarbonylmethyl-2-thiouridine-tRNA biosynthesis.</text>
</comment>
<dbReference type="InterPro" id="IPR015221">
    <property type="entry name" value="Urm1"/>
</dbReference>
<evidence type="ECO:0000256" key="3">
    <source>
        <dbReference type="ARBA" id="ARBA00022694"/>
    </source>
</evidence>
<accession>A0ABQ9XCP8</accession>
<keyword evidence="3 5" id="KW-0819">tRNA processing</keyword>
<evidence type="ECO:0000313" key="7">
    <source>
        <dbReference type="EMBL" id="KAK2949038.1"/>
    </source>
</evidence>
<evidence type="ECO:0000256" key="2">
    <source>
        <dbReference type="ARBA" id="ARBA00022499"/>
    </source>
</evidence>
<comment type="similarity">
    <text evidence="5 6">Belongs to the URM1 family.</text>
</comment>
<reference evidence="7 8" key="1">
    <citation type="journal article" date="2022" name="bioRxiv">
        <title>Genomics of Preaxostyla Flagellates Illuminates Evolutionary Transitions and the Path Towards Mitochondrial Loss.</title>
        <authorList>
            <person name="Novak L.V.F."/>
            <person name="Treitli S.C."/>
            <person name="Pyrih J."/>
            <person name="Halakuc P."/>
            <person name="Pipaliya S.V."/>
            <person name="Vacek V."/>
            <person name="Brzon O."/>
            <person name="Soukal P."/>
            <person name="Eme L."/>
            <person name="Dacks J.B."/>
            <person name="Karnkowska A."/>
            <person name="Elias M."/>
            <person name="Hampl V."/>
        </authorList>
    </citation>
    <scope>NUCLEOTIDE SEQUENCE [LARGE SCALE GENOMIC DNA]</scope>
    <source>
        <strain evidence="7">NAU3</strain>
        <tissue evidence="7">Gut</tissue>
    </source>
</reference>
<keyword evidence="8" id="KW-1185">Reference proteome</keyword>
<comment type="PTM">
    <text evidence="5">C-terminal thiocarboxylation occurs in 2 steps, it is first acyl-adenylated (-COAMP) via the hesA/moeB/thiF part of the MOCS3/UBA4 homolog, then thiocarboxylated (-COSH) via the rhodanese domain of the MOCS3/UBA4 homolog.</text>
</comment>
<dbReference type="SUPFAM" id="SSF54285">
    <property type="entry name" value="MoaD/ThiS"/>
    <property type="match status" value="1"/>
</dbReference>
<protein>
    <recommendedName>
        <fullName evidence="5">Ubiquitin-related modifier 1 homolog</fullName>
    </recommendedName>
</protein>
<organism evidence="7 8">
    <name type="scientific">Blattamonas nauphoetae</name>
    <dbReference type="NCBI Taxonomy" id="2049346"/>
    <lineage>
        <taxon>Eukaryota</taxon>
        <taxon>Metamonada</taxon>
        <taxon>Preaxostyla</taxon>
        <taxon>Oxymonadida</taxon>
        <taxon>Blattamonas</taxon>
    </lineage>
</organism>
<name>A0ABQ9XCP8_9EUKA</name>
<feature type="cross-link" description="Glycyl lysine isopeptide (Gly-Lys) (interchain with K-? in acceptor proteins)" evidence="5">
    <location>
        <position position="94"/>
    </location>
</feature>
<dbReference type="EMBL" id="JARBJD010000164">
    <property type="protein sequence ID" value="KAK2949038.1"/>
    <property type="molecule type" value="Genomic_DNA"/>
</dbReference>
<dbReference type="PANTHER" id="PTHR14986">
    <property type="entry name" value="RURM1 PROTEIN"/>
    <property type="match status" value="1"/>
</dbReference>
<sequence>MKLTLTLHAGLESLFNQQKKLELALDDSITPVSLIPWIRDNLLSGDPKQQLVVDDAIRPGILYMINDADWTLVDADSPLNDGDEIALISTIHGG</sequence>
<dbReference type="InterPro" id="IPR016155">
    <property type="entry name" value="Mopterin_synth/thiamin_S_b"/>
</dbReference>
<keyword evidence="2 5" id="KW-1017">Isopeptide bond</keyword>
<dbReference type="Gene3D" id="3.10.20.30">
    <property type="match status" value="1"/>
</dbReference>
<evidence type="ECO:0000256" key="4">
    <source>
        <dbReference type="ARBA" id="ARBA00022786"/>
    </source>
</evidence>
<dbReference type="HAMAP" id="MF_03048">
    <property type="entry name" value="Urm1"/>
    <property type="match status" value="1"/>
</dbReference>
<dbReference type="Pfam" id="PF09138">
    <property type="entry name" value="Urm1"/>
    <property type="match status" value="1"/>
</dbReference>
<feature type="modified residue" description="1-thioglycine" evidence="5">
    <location>
        <position position="94"/>
    </location>
</feature>
<comment type="subcellular location">
    <subcellularLocation>
        <location evidence="5 6">Cytoplasm</location>
    </subcellularLocation>
</comment>
<dbReference type="Proteomes" id="UP001281761">
    <property type="component" value="Unassembled WGS sequence"/>
</dbReference>
<keyword evidence="1 5" id="KW-0963">Cytoplasm</keyword>
<keyword evidence="4 5" id="KW-0833">Ubl conjugation pathway</keyword>
<comment type="caution">
    <text evidence="7">The sequence shown here is derived from an EMBL/GenBank/DDBJ whole genome shotgun (WGS) entry which is preliminary data.</text>
</comment>
<proteinExistence type="inferred from homology"/>